<organism evidence="1 2">
    <name type="scientific">Botryobasidium botryosum (strain FD-172 SS1)</name>
    <dbReference type="NCBI Taxonomy" id="930990"/>
    <lineage>
        <taxon>Eukaryota</taxon>
        <taxon>Fungi</taxon>
        <taxon>Dikarya</taxon>
        <taxon>Basidiomycota</taxon>
        <taxon>Agaricomycotina</taxon>
        <taxon>Agaricomycetes</taxon>
        <taxon>Cantharellales</taxon>
        <taxon>Botryobasidiaceae</taxon>
        <taxon>Botryobasidium</taxon>
    </lineage>
</organism>
<sequence length="74" mass="7696">MTGHLLAVRLSCSPPPPVCSLAETILPPSTPPPPFSHPDLITPGRGKLVPKAALSIPQIPIIRPICTCVNEGSP</sequence>
<dbReference type="AlphaFoldDB" id="A0A067MGL4"/>
<evidence type="ECO:0000313" key="1">
    <source>
        <dbReference type="EMBL" id="KDQ14938.1"/>
    </source>
</evidence>
<keyword evidence="2" id="KW-1185">Reference proteome</keyword>
<dbReference type="Proteomes" id="UP000027195">
    <property type="component" value="Unassembled WGS sequence"/>
</dbReference>
<dbReference type="EMBL" id="KL198035">
    <property type="protein sequence ID" value="KDQ14938.1"/>
    <property type="molecule type" value="Genomic_DNA"/>
</dbReference>
<gene>
    <name evidence="1" type="ORF">BOTBODRAFT_32300</name>
</gene>
<dbReference type="InParanoid" id="A0A067MGL4"/>
<protein>
    <submittedName>
        <fullName evidence="1">Uncharacterized protein</fullName>
    </submittedName>
</protein>
<accession>A0A067MGL4</accession>
<name>A0A067MGL4_BOTB1</name>
<reference evidence="2" key="1">
    <citation type="journal article" date="2014" name="Proc. Natl. Acad. Sci. U.S.A.">
        <title>Extensive sampling of basidiomycete genomes demonstrates inadequacy of the white-rot/brown-rot paradigm for wood decay fungi.</title>
        <authorList>
            <person name="Riley R."/>
            <person name="Salamov A.A."/>
            <person name="Brown D.W."/>
            <person name="Nagy L.G."/>
            <person name="Floudas D."/>
            <person name="Held B.W."/>
            <person name="Levasseur A."/>
            <person name="Lombard V."/>
            <person name="Morin E."/>
            <person name="Otillar R."/>
            <person name="Lindquist E.A."/>
            <person name="Sun H."/>
            <person name="LaButti K.M."/>
            <person name="Schmutz J."/>
            <person name="Jabbour D."/>
            <person name="Luo H."/>
            <person name="Baker S.E."/>
            <person name="Pisabarro A.G."/>
            <person name="Walton J.D."/>
            <person name="Blanchette R.A."/>
            <person name="Henrissat B."/>
            <person name="Martin F."/>
            <person name="Cullen D."/>
            <person name="Hibbett D.S."/>
            <person name="Grigoriev I.V."/>
        </authorList>
    </citation>
    <scope>NUCLEOTIDE SEQUENCE [LARGE SCALE GENOMIC DNA]</scope>
    <source>
        <strain evidence="2">FD-172 SS1</strain>
    </source>
</reference>
<dbReference type="HOGENOM" id="CLU_2687477_0_0_1"/>
<proteinExistence type="predicted"/>
<evidence type="ECO:0000313" key="2">
    <source>
        <dbReference type="Proteomes" id="UP000027195"/>
    </source>
</evidence>